<organism evidence="8 9">
    <name type="scientific">Cyprinus carpio</name>
    <name type="common">Common carp</name>
    <dbReference type="NCBI Taxonomy" id="7962"/>
    <lineage>
        <taxon>Eukaryota</taxon>
        <taxon>Metazoa</taxon>
        <taxon>Chordata</taxon>
        <taxon>Craniata</taxon>
        <taxon>Vertebrata</taxon>
        <taxon>Euteleostomi</taxon>
        <taxon>Actinopterygii</taxon>
        <taxon>Neopterygii</taxon>
        <taxon>Teleostei</taxon>
        <taxon>Ostariophysi</taxon>
        <taxon>Cypriniformes</taxon>
        <taxon>Cyprinidae</taxon>
        <taxon>Cyprininae</taxon>
        <taxon>Cyprinus</taxon>
    </lineage>
</organism>
<dbReference type="CDD" id="cd05716">
    <property type="entry name" value="IgV_pIgR_like"/>
    <property type="match status" value="2"/>
</dbReference>
<feature type="domain" description="Immunoglobulin" evidence="7">
    <location>
        <begin position="22"/>
        <end position="121"/>
    </location>
</feature>
<sequence>MFRMCVVLLVFSSICTVVVGAPVEVTGHTGESLNIRCTYKSGYESNPKYLCKGACIYGNRIIMVKSGSPAKDQRFSLSDDRTARVFTVTITDLRAADAGQYWCGVERTGTDVYTEILLLVKQVVVGAPVAVTGYSGERVDIRCTYESGYESNPKYLCKDACIYGNRIIMVKSGSPAKDQRFSLSDDRTARVFTVTITELRTADAGQYWCGVEKTVIDDVYSEILLLVKQDNKTTEVSTISTFTATPSNFSTTEPYPQSSNITVTERKETITERKETITERNETIPDRHNSSAGSVIYISVGVVIMLVIFLMALMLLCMKRSRKSPRVTQSGLSQQVSVVLLPLNEKTAEDFNDHKYEEINKWQHKNKDITTVYTTADRLDDPTIYSTADKPDDPTIYSTADKPDDSTIYSSADKPEDSTIYSTADKPDDSMIYSTADKPDVSTIYSTVD</sequence>
<dbReference type="Gene3D" id="2.60.40.10">
    <property type="entry name" value="Immunoglobulins"/>
    <property type="match status" value="2"/>
</dbReference>
<proteinExistence type="predicted"/>
<dbReference type="InterPro" id="IPR003599">
    <property type="entry name" value="Ig_sub"/>
</dbReference>
<evidence type="ECO:0000313" key="8">
    <source>
        <dbReference type="Ensembl" id="ENSCCRP00020053074.1"/>
    </source>
</evidence>
<dbReference type="AlphaFoldDB" id="A0A8C2F990"/>
<dbReference type="InterPro" id="IPR013106">
    <property type="entry name" value="Ig_V-set"/>
</dbReference>
<keyword evidence="3 5" id="KW-0472">Membrane</keyword>
<keyword evidence="6" id="KW-0732">Signal</keyword>
<feature type="signal peptide" evidence="6">
    <location>
        <begin position="1"/>
        <end position="20"/>
    </location>
</feature>
<feature type="domain" description="Immunoglobulin" evidence="7">
    <location>
        <begin position="128"/>
        <end position="228"/>
    </location>
</feature>
<dbReference type="PANTHER" id="PTHR11860">
    <property type="entry name" value="POLYMERIC-IMMUNOGLOBULIN RECEPTOR"/>
    <property type="match status" value="1"/>
</dbReference>
<evidence type="ECO:0000256" key="5">
    <source>
        <dbReference type="SAM" id="Phobius"/>
    </source>
</evidence>
<evidence type="ECO:0000256" key="4">
    <source>
        <dbReference type="SAM" id="MobiDB-lite"/>
    </source>
</evidence>
<dbReference type="GO" id="GO:0005886">
    <property type="term" value="C:plasma membrane"/>
    <property type="evidence" value="ECO:0007669"/>
    <property type="project" value="TreeGrafter"/>
</dbReference>
<dbReference type="Ensembl" id="ENSCCRT00020057898.1">
    <property type="protein sequence ID" value="ENSCCRP00020053074.1"/>
    <property type="gene ID" value="ENSCCRG00020023736.1"/>
</dbReference>
<protein>
    <submittedName>
        <fullName evidence="8">CMRF35-like molecule 1</fullName>
    </submittedName>
</protein>
<accession>A0A8C2F990</accession>
<evidence type="ECO:0000256" key="1">
    <source>
        <dbReference type="ARBA" id="ARBA00004370"/>
    </source>
</evidence>
<evidence type="ECO:0000259" key="7">
    <source>
        <dbReference type="SMART" id="SM00409"/>
    </source>
</evidence>
<reference evidence="8" key="1">
    <citation type="submission" date="2025-08" db="UniProtKB">
        <authorList>
            <consortium name="Ensembl"/>
        </authorList>
    </citation>
    <scope>IDENTIFICATION</scope>
</reference>
<dbReference type="SMART" id="SM00409">
    <property type="entry name" value="IG"/>
    <property type="match status" value="2"/>
</dbReference>
<dbReference type="InterPro" id="IPR050671">
    <property type="entry name" value="CD300_family_receptors"/>
</dbReference>
<name>A0A8C2F990_CYPCA</name>
<evidence type="ECO:0000256" key="3">
    <source>
        <dbReference type="ARBA" id="ARBA00023136"/>
    </source>
</evidence>
<feature type="chain" id="PRO_5034743230" evidence="6">
    <location>
        <begin position="21"/>
        <end position="449"/>
    </location>
</feature>
<dbReference type="Pfam" id="PF07686">
    <property type="entry name" value="V-set"/>
    <property type="match status" value="2"/>
</dbReference>
<keyword evidence="2 5" id="KW-0812">Transmembrane</keyword>
<keyword evidence="5" id="KW-1133">Transmembrane helix</keyword>
<dbReference type="Proteomes" id="UP000694701">
    <property type="component" value="Unplaced"/>
</dbReference>
<dbReference type="SUPFAM" id="SSF48726">
    <property type="entry name" value="Immunoglobulin"/>
    <property type="match status" value="2"/>
</dbReference>
<feature type="transmembrane region" description="Helical" evidence="5">
    <location>
        <begin position="295"/>
        <end position="316"/>
    </location>
</feature>
<dbReference type="InterPro" id="IPR036179">
    <property type="entry name" value="Ig-like_dom_sf"/>
</dbReference>
<feature type="region of interest" description="Disordered" evidence="4">
    <location>
        <begin position="383"/>
        <end position="449"/>
    </location>
</feature>
<dbReference type="GO" id="GO:0004888">
    <property type="term" value="F:transmembrane signaling receptor activity"/>
    <property type="evidence" value="ECO:0007669"/>
    <property type="project" value="TreeGrafter"/>
</dbReference>
<evidence type="ECO:0000256" key="2">
    <source>
        <dbReference type="ARBA" id="ARBA00022692"/>
    </source>
</evidence>
<dbReference type="PANTHER" id="PTHR11860:SF118">
    <property type="entry name" value="CMRF35-LIKE MOLECULE 3-RELATED"/>
    <property type="match status" value="1"/>
</dbReference>
<comment type="subcellular location">
    <subcellularLocation>
        <location evidence="1">Membrane</location>
    </subcellularLocation>
</comment>
<evidence type="ECO:0000256" key="6">
    <source>
        <dbReference type="SAM" id="SignalP"/>
    </source>
</evidence>
<dbReference type="InterPro" id="IPR013783">
    <property type="entry name" value="Ig-like_fold"/>
</dbReference>
<evidence type="ECO:0000313" key="9">
    <source>
        <dbReference type="Proteomes" id="UP000694701"/>
    </source>
</evidence>